<dbReference type="AlphaFoldDB" id="A0AAN5DCV8"/>
<dbReference type="NCBIfam" id="TIGR00926">
    <property type="entry name" value="2A1704"/>
    <property type="match status" value="1"/>
</dbReference>
<keyword evidence="5" id="KW-0571">Peptide transport</keyword>
<evidence type="ECO:0000313" key="14">
    <source>
        <dbReference type="Proteomes" id="UP001328107"/>
    </source>
</evidence>
<dbReference type="Pfam" id="PF00854">
    <property type="entry name" value="PTR2"/>
    <property type="match status" value="2"/>
</dbReference>
<feature type="transmembrane region" description="Helical" evidence="12">
    <location>
        <begin position="417"/>
        <end position="438"/>
    </location>
</feature>
<proteinExistence type="inferred from homology"/>
<keyword evidence="14" id="KW-1185">Reference proteome</keyword>
<evidence type="ECO:0000256" key="8">
    <source>
        <dbReference type="ARBA" id="ARBA00023136"/>
    </source>
</evidence>
<comment type="caution">
    <text evidence="13">The sequence shown here is derived from an EMBL/GenBank/DDBJ whole genome shotgun (WGS) entry which is preliminary data.</text>
</comment>
<sequence>FPSLVSPSHPTNRRRRRHQNATMTADSKEKELHGDLPAAIAPPRDGMKIYTTWPEMIKHWPKTTLCIVSNEFCERFSYYGMRTVLTFYILNVLKFSENTSTIFFNAFSILCYLTPMLGSVIADGYIGKFWTIFSVSILYAIGQIMLAVASTQNWTSSIHPWLDLTGLVVIGFGTGGIKPCVSAFGADQFDKGQERMLSIYFSMFYFSINAGSMISTFISPIFRAQPCMGQDSCYPLSFGVPAVLMVVATGIFMIGSPWYRKNPPTENVFGEIFRLVGGAIGNKFSSRNAGPTNHWLEHYLDTHKCENDPKCMAMKGTKKKTQHLCQKKQYVQDVIGLFKLIIMFLPVPMFWALYDQQGSIWLLQGIQMDCNVFGILLLPDQMQTLNAVLILCFIPLFQIAIYPLFSMCFNITPLRKMVIGGWLAALSFLITGFVQLQVNTTLPLLPKSGQAFVSFMNVYDNGTDCSINVFQIDTSGNPLGNPFLLPPDTSMIDIPDKKDKANEKSTFHIDLTALDAPPKFQVEFVGTQCGRTKTKEEVVVDVPEKMVYYAAVGPEGTVSYQAGTKKPTEGTGEFSMGITMFTNDNYNGSLCMCRQDTKKFDPAHPCVPKSPSDFYYWEIEYNHLKDGSHEDDRWDLTPVMNQPKADSLDRSVTVYKYKSVKPGKWRMYFLHNVVKDVDIKTPEKEDVDVTAVNEDYIEIKGQGGVYNYVVTGEGDAQTEGLNTYHMYQVVQDNKVNILWQVPQIVVLTAAEILFSITGYEFAYSQTAPSMKSLVQALWLLTTAIGDSIIVLITALDLFSDMAVQFFVYAGLMFIVICIYALMAIFYFDYQYYTKPDEIDDDDDEEEIVKEIEDIRAHVNEAFHHELEKKKENLLRSQYGAVDERLWDIDDESVDIHM</sequence>
<evidence type="ECO:0000256" key="6">
    <source>
        <dbReference type="ARBA" id="ARBA00022927"/>
    </source>
</evidence>
<feature type="transmembrane region" description="Helical" evidence="12">
    <location>
        <begin position="197"/>
        <end position="222"/>
    </location>
</feature>
<feature type="non-terminal residue" evidence="13">
    <location>
        <position position="1"/>
    </location>
</feature>
<dbReference type="EMBL" id="BTRK01000006">
    <property type="protein sequence ID" value="GMR60242.1"/>
    <property type="molecule type" value="Genomic_DNA"/>
</dbReference>
<feature type="compositionally biased region" description="Polar residues" evidence="11">
    <location>
        <begin position="1"/>
        <end position="10"/>
    </location>
</feature>
<keyword evidence="6" id="KW-0653">Protein transport</keyword>
<evidence type="ECO:0000256" key="12">
    <source>
        <dbReference type="SAM" id="Phobius"/>
    </source>
</evidence>
<dbReference type="PROSITE" id="PS01022">
    <property type="entry name" value="PTR2_1"/>
    <property type="match status" value="1"/>
</dbReference>
<comment type="similarity">
    <text evidence="2 10">Belongs to the major facilitator superfamily. Proton-dependent oligopeptide transporter (POT/PTR) (TC 2.A.17) family.</text>
</comment>
<evidence type="ECO:0000256" key="4">
    <source>
        <dbReference type="ARBA" id="ARBA00022692"/>
    </source>
</evidence>
<feature type="transmembrane region" description="Helical" evidence="12">
    <location>
        <begin position="102"/>
        <end position="122"/>
    </location>
</feature>
<dbReference type="InterPro" id="IPR000109">
    <property type="entry name" value="POT_fam"/>
</dbReference>
<evidence type="ECO:0000256" key="9">
    <source>
        <dbReference type="ARBA" id="ARBA00078114"/>
    </source>
</evidence>
<organism evidence="13 14">
    <name type="scientific">Pristionchus mayeri</name>
    <dbReference type="NCBI Taxonomy" id="1317129"/>
    <lineage>
        <taxon>Eukaryota</taxon>
        <taxon>Metazoa</taxon>
        <taxon>Ecdysozoa</taxon>
        <taxon>Nematoda</taxon>
        <taxon>Chromadorea</taxon>
        <taxon>Rhabditida</taxon>
        <taxon>Rhabditina</taxon>
        <taxon>Diplogasteromorpha</taxon>
        <taxon>Diplogasteroidea</taxon>
        <taxon>Neodiplogasteridae</taxon>
        <taxon>Pristionchus</taxon>
    </lineage>
</organism>
<feature type="transmembrane region" description="Helical" evidence="12">
    <location>
        <begin position="385"/>
        <end position="405"/>
    </location>
</feature>
<evidence type="ECO:0000256" key="5">
    <source>
        <dbReference type="ARBA" id="ARBA00022856"/>
    </source>
</evidence>
<dbReference type="InterPro" id="IPR036259">
    <property type="entry name" value="MFS_trans_sf"/>
</dbReference>
<reference evidence="14" key="1">
    <citation type="submission" date="2022-10" db="EMBL/GenBank/DDBJ databases">
        <title>Genome assembly of Pristionchus species.</title>
        <authorList>
            <person name="Yoshida K."/>
            <person name="Sommer R.J."/>
        </authorList>
    </citation>
    <scope>NUCLEOTIDE SEQUENCE [LARGE SCALE GENOMIC DNA]</scope>
    <source>
        <strain evidence="14">RS5460</strain>
    </source>
</reference>
<dbReference type="GO" id="GO:0016020">
    <property type="term" value="C:membrane"/>
    <property type="evidence" value="ECO:0007669"/>
    <property type="project" value="UniProtKB-SubCell"/>
</dbReference>
<keyword evidence="3 10" id="KW-0813">Transport</keyword>
<feature type="transmembrane region" description="Helical" evidence="12">
    <location>
        <begin position="805"/>
        <end position="827"/>
    </location>
</feature>
<evidence type="ECO:0000313" key="13">
    <source>
        <dbReference type="EMBL" id="GMR60242.1"/>
    </source>
</evidence>
<dbReference type="InterPro" id="IPR018456">
    <property type="entry name" value="PTR2_symporter_CS"/>
</dbReference>
<feature type="transmembrane region" description="Helical" evidence="12">
    <location>
        <begin position="161"/>
        <end position="185"/>
    </location>
</feature>
<evidence type="ECO:0000256" key="7">
    <source>
        <dbReference type="ARBA" id="ARBA00022989"/>
    </source>
</evidence>
<feature type="transmembrane region" description="Helical" evidence="12">
    <location>
        <begin position="234"/>
        <end position="254"/>
    </location>
</feature>
<feature type="region of interest" description="Disordered" evidence="11">
    <location>
        <begin position="1"/>
        <end position="28"/>
    </location>
</feature>
<dbReference type="PROSITE" id="PS01023">
    <property type="entry name" value="PTR2_2"/>
    <property type="match status" value="1"/>
</dbReference>
<feature type="transmembrane region" description="Helical" evidence="12">
    <location>
        <begin position="129"/>
        <end position="149"/>
    </location>
</feature>
<name>A0AAN5DCV8_9BILA</name>
<evidence type="ECO:0000256" key="3">
    <source>
        <dbReference type="ARBA" id="ARBA00022448"/>
    </source>
</evidence>
<evidence type="ECO:0000256" key="1">
    <source>
        <dbReference type="ARBA" id="ARBA00004141"/>
    </source>
</evidence>
<dbReference type="CDD" id="cd17347">
    <property type="entry name" value="MFS_SLC15A1_2_like"/>
    <property type="match status" value="1"/>
</dbReference>
<dbReference type="SUPFAM" id="SSF103473">
    <property type="entry name" value="MFS general substrate transporter"/>
    <property type="match status" value="1"/>
</dbReference>
<accession>A0AAN5DCV8</accession>
<dbReference type="InterPro" id="IPR004768">
    <property type="entry name" value="Oligopep_transport"/>
</dbReference>
<keyword evidence="8 12" id="KW-0472">Membrane</keyword>
<evidence type="ECO:0000256" key="11">
    <source>
        <dbReference type="SAM" id="MobiDB-lite"/>
    </source>
</evidence>
<dbReference type="GO" id="GO:0035673">
    <property type="term" value="F:oligopeptide transmembrane transporter activity"/>
    <property type="evidence" value="ECO:0007669"/>
    <property type="project" value="InterPro"/>
</dbReference>
<dbReference type="GO" id="GO:0015031">
    <property type="term" value="P:protein transport"/>
    <property type="evidence" value="ECO:0007669"/>
    <property type="project" value="UniProtKB-KW"/>
</dbReference>
<dbReference type="Gene3D" id="1.20.1250.20">
    <property type="entry name" value="MFS general substrate transporter like domains"/>
    <property type="match status" value="2"/>
</dbReference>
<feature type="transmembrane region" description="Helical" evidence="12">
    <location>
        <begin position="334"/>
        <end position="354"/>
    </location>
</feature>
<protein>
    <recommendedName>
        <fullName evidence="9">Oligopeptide transporter 1</fullName>
    </recommendedName>
</protein>
<keyword evidence="7 12" id="KW-1133">Transmembrane helix</keyword>
<dbReference type="FunFam" id="1.20.1250.20:FF:000537">
    <property type="entry name" value="Peptide transporter family 2"/>
    <property type="match status" value="1"/>
</dbReference>
<dbReference type="PANTHER" id="PTHR11654">
    <property type="entry name" value="OLIGOPEPTIDE TRANSPORTER-RELATED"/>
    <property type="match status" value="1"/>
</dbReference>
<dbReference type="Proteomes" id="UP001328107">
    <property type="component" value="Unassembled WGS sequence"/>
</dbReference>
<feature type="transmembrane region" description="Helical" evidence="12">
    <location>
        <begin position="776"/>
        <end position="798"/>
    </location>
</feature>
<evidence type="ECO:0000256" key="2">
    <source>
        <dbReference type="ARBA" id="ARBA00005982"/>
    </source>
</evidence>
<keyword evidence="4 10" id="KW-0812">Transmembrane</keyword>
<evidence type="ECO:0000256" key="10">
    <source>
        <dbReference type="RuleBase" id="RU003755"/>
    </source>
</evidence>
<comment type="subcellular location">
    <subcellularLocation>
        <location evidence="1 10">Membrane</location>
        <topology evidence="1 10">Multi-pass membrane protein</topology>
    </subcellularLocation>
</comment>
<gene>
    <name evidence="13" type="ORF">PMAYCL1PPCAC_30437</name>
</gene>
<dbReference type="FunFam" id="1.20.1250.20:FF:000049">
    <property type="entry name" value="Solute carrier family 15 member 2"/>
    <property type="match status" value="1"/>
</dbReference>
<feature type="transmembrane region" description="Helical" evidence="12">
    <location>
        <begin position="737"/>
        <end position="756"/>
    </location>
</feature>